<comment type="subunit">
    <text evidence="4">Part of the Bam complex.</text>
</comment>
<keyword evidence="4" id="KW-0449">Lipoprotein</keyword>
<dbReference type="Pfam" id="PF04355">
    <property type="entry name" value="BamE"/>
    <property type="match status" value="1"/>
</dbReference>
<dbReference type="PROSITE" id="PS51257">
    <property type="entry name" value="PROKAR_LIPOPROTEIN"/>
    <property type="match status" value="1"/>
</dbReference>
<comment type="similarity">
    <text evidence="4">Belongs to the BamE family.</text>
</comment>
<name>A0ABU2CG87_9BURK</name>
<keyword evidence="4" id="KW-0564">Palmitate</keyword>
<proteinExistence type="inferred from homology"/>
<dbReference type="PANTHER" id="PTHR37482">
    <property type="entry name" value="OUTER MEMBRANE PROTEIN ASSEMBLY FACTOR BAME"/>
    <property type="match status" value="1"/>
</dbReference>
<keyword evidence="7" id="KW-1185">Reference proteome</keyword>
<protein>
    <recommendedName>
        <fullName evidence="4">Outer membrane protein assembly factor BamE</fullName>
    </recommendedName>
</protein>
<comment type="subcellular location">
    <subcellularLocation>
        <location evidence="4">Cell outer membrane</location>
        <topology evidence="4">Lipid-anchor</topology>
    </subcellularLocation>
</comment>
<dbReference type="Proteomes" id="UP001180487">
    <property type="component" value="Unassembled WGS sequence"/>
</dbReference>
<dbReference type="EMBL" id="JAVDXT010000007">
    <property type="protein sequence ID" value="MDR7380329.1"/>
    <property type="molecule type" value="Genomic_DNA"/>
</dbReference>
<evidence type="ECO:0000259" key="5">
    <source>
        <dbReference type="Pfam" id="PF04355"/>
    </source>
</evidence>
<sequence>MFAPFLRGTGTALTLAVCATLVACSGLDNRTRSFVSSLAPYQIEVVQGNFVSKEQVDALKPGMAREQVKDILGTSLLQDVFHGDRWDYVFTLRRQGTEPQARQLTVFFKGDVLDRVEGDTMPSESEFVSLLAKTRSTKAVPVLEADESRLKSFPAPAPVAAASAPQAPVVTAYPPLEAPAP</sequence>
<comment type="caution">
    <text evidence="6">The sequence shown here is derived from an EMBL/GenBank/DDBJ whole genome shotgun (WGS) entry which is preliminary data.</text>
</comment>
<feature type="domain" description="Outer membrane protein assembly factor BamE" evidence="5">
    <location>
        <begin position="48"/>
        <end position="116"/>
    </location>
</feature>
<keyword evidence="3 4" id="KW-0998">Cell outer membrane</keyword>
<comment type="function">
    <text evidence="4">Part of the outer membrane protein assembly complex, which is involved in assembly and insertion of beta-barrel proteins into the outer membrane.</text>
</comment>
<reference evidence="6 7" key="1">
    <citation type="submission" date="2023-07" db="EMBL/GenBank/DDBJ databases">
        <title>Sorghum-associated microbial communities from plants grown in Nebraska, USA.</title>
        <authorList>
            <person name="Schachtman D."/>
        </authorList>
    </citation>
    <scope>NUCLEOTIDE SEQUENCE [LARGE SCALE GENOMIC DNA]</scope>
    <source>
        <strain evidence="6 7">BE313</strain>
    </source>
</reference>
<dbReference type="Gene3D" id="3.30.1450.10">
    <property type="match status" value="1"/>
</dbReference>
<evidence type="ECO:0000256" key="2">
    <source>
        <dbReference type="ARBA" id="ARBA00023136"/>
    </source>
</evidence>
<dbReference type="HAMAP" id="MF_00925">
    <property type="entry name" value="OM_assembly_BamE"/>
    <property type="match status" value="1"/>
</dbReference>
<dbReference type="RefSeq" id="WP_116608201.1">
    <property type="nucleotide sequence ID" value="NZ_JAVDXT010000007.1"/>
</dbReference>
<evidence type="ECO:0000256" key="1">
    <source>
        <dbReference type="ARBA" id="ARBA00022729"/>
    </source>
</evidence>
<evidence type="ECO:0000313" key="6">
    <source>
        <dbReference type="EMBL" id="MDR7380329.1"/>
    </source>
</evidence>
<evidence type="ECO:0000256" key="4">
    <source>
        <dbReference type="HAMAP-Rule" id="MF_00925"/>
    </source>
</evidence>
<evidence type="ECO:0000256" key="3">
    <source>
        <dbReference type="ARBA" id="ARBA00023237"/>
    </source>
</evidence>
<gene>
    <name evidence="4" type="primary">bamE</name>
    <name evidence="6" type="ORF">J2X19_005031</name>
</gene>
<keyword evidence="2 4" id="KW-0472">Membrane</keyword>
<dbReference type="InterPro" id="IPR037873">
    <property type="entry name" value="BamE-like"/>
</dbReference>
<accession>A0ABU2CG87</accession>
<keyword evidence="1 4" id="KW-0732">Signal</keyword>
<organism evidence="6 7">
    <name type="scientific">Rhodoferax ferrireducens</name>
    <dbReference type="NCBI Taxonomy" id="192843"/>
    <lineage>
        <taxon>Bacteria</taxon>
        <taxon>Pseudomonadati</taxon>
        <taxon>Pseudomonadota</taxon>
        <taxon>Betaproteobacteria</taxon>
        <taxon>Burkholderiales</taxon>
        <taxon>Comamonadaceae</taxon>
        <taxon>Rhodoferax</taxon>
    </lineage>
</organism>
<evidence type="ECO:0000313" key="7">
    <source>
        <dbReference type="Proteomes" id="UP001180487"/>
    </source>
</evidence>
<dbReference type="InterPro" id="IPR007450">
    <property type="entry name" value="BamE_dom"/>
</dbReference>
<dbReference type="PANTHER" id="PTHR37482:SF1">
    <property type="entry name" value="OUTER MEMBRANE PROTEIN ASSEMBLY FACTOR BAME"/>
    <property type="match status" value="1"/>
</dbReference>
<dbReference type="InterPro" id="IPR026592">
    <property type="entry name" value="BamE"/>
</dbReference>